<protein>
    <submittedName>
        <fullName evidence="6">RNA methyltransferase</fullName>
    </submittedName>
</protein>
<dbReference type="PANTHER" id="PTHR43191:SF2">
    <property type="entry name" value="RRNA METHYLTRANSFERASE 3, MITOCHONDRIAL"/>
    <property type="match status" value="1"/>
</dbReference>
<sequence length="294" mass="30337">MQSQSQGRRLDAVPGPFTPRTPRVVAARRLQRRRDRDQAGRFLAEGPQAVREGLARTGTVVELFGTPAALDRYADLAAAAARADVPVSEVTDDALAALTETVAPQGLVAVCRHLDVPLEQAVARRPRLVAVLAGIRDPGNAGTVLRTADAAGAGAVVFAGEAVDPYNGKCVRASAGSLFHVDVVRAADPLAAVEALRAAGLTIFATTGYGDSDLDDLADAGRLATPAAWLFGSEAHGLSEELIGAADARVRVPLHGRAESLNLAAAAAVCLYSSARAQRAPRATHDTAGESASS</sequence>
<proteinExistence type="inferred from homology"/>
<evidence type="ECO:0000256" key="3">
    <source>
        <dbReference type="ARBA" id="ARBA00022679"/>
    </source>
</evidence>
<evidence type="ECO:0000259" key="5">
    <source>
        <dbReference type="SMART" id="SM00967"/>
    </source>
</evidence>
<dbReference type="GO" id="GO:0005737">
    <property type="term" value="C:cytoplasm"/>
    <property type="evidence" value="ECO:0007669"/>
    <property type="project" value="UniProtKB-ARBA"/>
</dbReference>
<dbReference type="InterPro" id="IPR029064">
    <property type="entry name" value="Ribosomal_eL30-like_sf"/>
</dbReference>
<evidence type="ECO:0000256" key="1">
    <source>
        <dbReference type="ARBA" id="ARBA00007228"/>
    </source>
</evidence>
<dbReference type="InterPro" id="IPR001537">
    <property type="entry name" value="SpoU_MeTrfase"/>
</dbReference>
<dbReference type="GO" id="GO:0032259">
    <property type="term" value="P:methylation"/>
    <property type="evidence" value="ECO:0007669"/>
    <property type="project" value="UniProtKB-KW"/>
</dbReference>
<dbReference type="PANTHER" id="PTHR43191">
    <property type="entry name" value="RRNA METHYLTRANSFERASE 3"/>
    <property type="match status" value="1"/>
</dbReference>
<dbReference type="CDD" id="cd18095">
    <property type="entry name" value="SpoU-like_rRNA-MTase"/>
    <property type="match status" value="1"/>
</dbReference>
<dbReference type="InterPro" id="IPR013123">
    <property type="entry name" value="SpoU_subst-bd"/>
</dbReference>
<keyword evidence="2 6" id="KW-0489">Methyltransferase</keyword>
<evidence type="ECO:0000313" key="6">
    <source>
        <dbReference type="EMBL" id="AYF28328.1"/>
    </source>
</evidence>
<dbReference type="GO" id="GO:0006396">
    <property type="term" value="P:RNA processing"/>
    <property type="evidence" value="ECO:0007669"/>
    <property type="project" value="InterPro"/>
</dbReference>
<dbReference type="InterPro" id="IPR051259">
    <property type="entry name" value="rRNA_Methyltransferase"/>
</dbReference>
<dbReference type="Pfam" id="PF00588">
    <property type="entry name" value="SpoU_methylase"/>
    <property type="match status" value="1"/>
</dbReference>
<dbReference type="SMART" id="SM00967">
    <property type="entry name" value="SpoU_sub_bind"/>
    <property type="match status" value="1"/>
</dbReference>
<dbReference type="RefSeq" id="WP_120570486.1">
    <property type="nucleotide sequence ID" value="NZ_CP024087.1"/>
</dbReference>
<dbReference type="Gene3D" id="3.40.1280.10">
    <property type="match status" value="1"/>
</dbReference>
<dbReference type="SUPFAM" id="SSF75217">
    <property type="entry name" value="alpha/beta knot"/>
    <property type="match status" value="1"/>
</dbReference>
<reference evidence="6 7" key="1">
    <citation type="submission" date="2017-10" db="EMBL/GenBank/DDBJ databases">
        <title>Integration of genomic and chemical information greatly accelerates assignment of the full stereostructure of myelolactone, a potent inhibitor of myeloma from a marine-derived Micromonospora.</title>
        <authorList>
            <person name="Kim M.C."/>
            <person name="Machado H."/>
            <person name="Jensen P.R."/>
            <person name="Fenical W."/>
        </authorList>
    </citation>
    <scope>NUCLEOTIDE SEQUENCE [LARGE SCALE GENOMIC DNA]</scope>
    <source>
        <strain evidence="6 7">CNY-010</strain>
    </source>
</reference>
<dbReference type="InterPro" id="IPR029028">
    <property type="entry name" value="Alpha/beta_knot_MTases"/>
</dbReference>
<dbReference type="InterPro" id="IPR029026">
    <property type="entry name" value="tRNA_m1G_MTases_N"/>
</dbReference>
<comment type="similarity">
    <text evidence="1">Belongs to the class IV-like SAM-binding methyltransferase superfamily. RNA methyltransferase TrmH family.</text>
</comment>
<feature type="domain" description="RNA 2-O ribose methyltransferase substrate binding" evidence="5">
    <location>
        <begin position="43"/>
        <end position="117"/>
    </location>
</feature>
<feature type="region of interest" description="Disordered" evidence="4">
    <location>
        <begin position="1"/>
        <end position="20"/>
    </location>
</feature>
<dbReference type="SUPFAM" id="SSF55315">
    <property type="entry name" value="L30e-like"/>
    <property type="match status" value="1"/>
</dbReference>
<dbReference type="KEGG" id="mtua:CSH63_12915"/>
<gene>
    <name evidence="6" type="ORF">CSH63_12915</name>
</gene>
<dbReference type="EMBL" id="CP024087">
    <property type="protein sequence ID" value="AYF28328.1"/>
    <property type="molecule type" value="Genomic_DNA"/>
</dbReference>
<dbReference type="AlphaFoldDB" id="A0A386WL10"/>
<evidence type="ECO:0000313" key="7">
    <source>
        <dbReference type="Proteomes" id="UP000267804"/>
    </source>
</evidence>
<evidence type="ECO:0000256" key="4">
    <source>
        <dbReference type="SAM" id="MobiDB-lite"/>
    </source>
</evidence>
<dbReference type="Gene3D" id="3.30.1330.30">
    <property type="match status" value="1"/>
</dbReference>
<keyword evidence="3 6" id="KW-0808">Transferase</keyword>
<name>A0A386WL10_9ACTN</name>
<dbReference type="GO" id="GO:0003723">
    <property type="term" value="F:RNA binding"/>
    <property type="evidence" value="ECO:0007669"/>
    <property type="project" value="InterPro"/>
</dbReference>
<accession>A0A386WL10</accession>
<organism evidence="6 7">
    <name type="scientific">Micromonospora tulbaghiae</name>
    <dbReference type="NCBI Taxonomy" id="479978"/>
    <lineage>
        <taxon>Bacteria</taxon>
        <taxon>Bacillati</taxon>
        <taxon>Actinomycetota</taxon>
        <taxon>Actinomycetes</taxon>
        <taxon>Micromonosporales</taxon>
        <taxon>Micromonosporaceae</taxon>
        <taxon>Micromonospora</taxon>
    </lineage>
</organism>
<dbReference type="Proteomes" id="UP000267804">
    <property type="component" value="Chromosome"/>
</dbReference>
<dbReference type="Pfam" id="PF22435">
    <property type="entry name" value="MRM3-like_sub_bind"/>
    <property type="match status" value="1"/>
</dbReference>
<evidence type="ECO:0000256" key="2">
    <source>
        <dbReference type="ARBA" id="ARBA00022603"/>
    </source>
</evidence>
<dbReference type="GO" id="GO:0008173">
    <property type="term" value="F:RNA methyltransferase activity"/>
    <property type="evidence" value="ECO:0007669"/>
    <property type="project" value="InterPro"/>
</dbReference>
<dbReference type="InterPro" id="IPR053888">
    <property type="entry name" value="MRM3-like_sub_bind"/>
</dbReference>